<dbReference type="EC" id="2.1.1.191" evidence="5"/>
<gene>
    <name evidence="5" type="ORF">RHABOEDO_001160</name>
</gene>
<evidence type="ECO:0000259" key="4">
    <source>
        <dbReference type="Pfam" id="PF10672"/>
    </source>
</evidence>
<name>A0ABX8V177_9BACT</name>
<evidence type="ECO:0000256" key="2">
    <source>
        <dbReference type="ARBA" id="ARBA00022679"/>
    </source>
</evidence>
<evidence type="ECO:0000256" key="1">
    <source>
        <dbReference type="ARBA" id="ARBA00022603"/>
    </source>
</evidence>
<dbReference type="Pfam" id="PF10672">
    <property type="entry name" value="Methyltrans_SAM"/>
    <property type="match status" value="1"/>
</dbReference>
<dbReference type="InterPro" id="IPR029063">
    <property type="entry name" value="SAM-dependent_MTases_sf"/>
</dbReference>
<reference evidence="5 6" key="1">
    <citation type="journal article" date="2022" name="bioRxiv">
        <title>Ecology and evolution of chlamydial symbionts of arthropods.</title>
        <authorList>
            <person name="Halter T."/>
            <person name="Koestlbacher S."/>
            <person name="Collingro A."/>
            <person name="Sixt B.S."/>
            <person name="Toenshoff E.R."/>
            <person name="Hendrickx F."/>
            <person name="Kostanjsek R."/>
            <person name="Horn M."/>
        </authorList>
    </citation>
    <scope>NUCLEOTIDE SEQUENCE [LARGE SCALE GENOMIC DNA]</scope>
    <source>
        <strain evidence="5">W744xW776</strain>
    </source>
</reference>
<organism evidence="5 6">
    <name type="scientific">Candidatus Rhabdochlamydia oedothoracis</name>
    <dbReference type="NCBI Taxonomy" id="2720720"/>
    <lineage>
        <taxon>Bacteria</taxon>
        <taxon>Pseudomonadati</taxon>
        <taxon>Chlamydiota</taxon>
        <taxon>Chlamydiia</taxon>
        <taxon>Parachlamydiales</taxon>
        <taxon>Candidatus Rhabdochlamydiaceae</taxon>
        <taxon>Candidatus Rhabdochlamydia</taxon>
    </lineage>
</organism>
<feature type="domain" description="S-adenosylmethionine-dependent methyltransferase" evidence="4">
    <location>
        <begin position="22"/>
        <end position="93"/>
    </location>
</feature>
<sequence>MQEVLEEKKAILFGKVPQELLVKENGLSMYVTPEEGQKTGLFLDQREMRQLIFRHAKGKKIWNCFSYTGGLSLFALSAGAKHVTSIDVSKSAFHCSSRCIRVFTTIRSSCFCKEKARHE</sequence>
<keyword evidence="3" id="KW-0949">S-adenosyl-L-methionine</keyword>
<dbReference type="InterPro" id="IPR019614">
    <property type="entry name" value="SAM-dep_methyl-trfase"/>
</dbReference>
<dbReference type="SUPFAM" id="SSF53335">
    <property type="entry name" value="S-adenosyl-L-methionine-dependent methyltransferases"/>
    <property type="match status" value="1"/>
</dbReference>
<dbReference type="PANTHER" id="PTHR43042:SF3">
    <property type="entry name" value="RIBOSOMAL RNA LARGE SUBUNIT METHYLTRANSFERASE YWBD-RELATED"/>
    <property type="match status" value="1"/>
</dbReference>
<evidence type="ECO:0000313" key="6">
    <source>
        <dbReference type="Proteomes" id="UP000826014"/>
    </source>
</evidence>
<accession>A0ABX8V177</accession>
<dbReference type="Proteomes" id="UP000826014">
    <property type="component" value="Chromosome"/>
</dbReference>
<evidence type="ECO:0000313" key="5">
    <source>
        <dbReference type="EMBL" id="QYF48921.1"/>
    </source>
</evidence>
<dbReference type="GO" id="GO:0008168">
    <property type="term" value="F:methyltransferase activity"/>
    <property type="evidence" value="ECO:0007669"/>
    <property type="project" value="UniProtKB-KW"/>
</dbReference>
<dbReference type="GO" id="GO:0032259">
    <property type="term" value="P:methylation"/>
    <property type="evidence" value="ECO:0007669"/>
    <property type="project" value="UniProtKB-KW"/>
</dbReference>
<dbReference type="PANTHER" id="PTHR43042">
    <property type="entry name" value="SAM-DEPENDENT METHYLTRANSFERASE"/>
    <property type="match status" value="1"/>
</dbReference>
<proteinExistence type="predicted"/>
<dbReference type="Gene3D" id="3.40.50.150">
    <property type="entry name" value="Vaccinia Virus protein VP39"/>
    <property type="match status" value="1"/>
</dbReference>
<protein>
    <submittedName>
        <fullName evidence="5">Ribosomal RNA large subunit methyltransferase I</fullName>
        <ecNumber evidence="5">2.1.1.191</ecNumber>
    </submittedName>
</protein>
<keyword evidence="1 5" id="KW-0489">Methyltransferase</keyword>
<evidence type="ECO:0000256" key="3">
    <source>
        <dbReference type="ARBA" id="ARBA00022691"/>
    </source>
</evidence>
<keyword evidence="2 5" id="KW-0808">Transferase</keyword>
<dbReference type="EMBL" id="CP075587">
    <property type="protein sequence ID" value="QYF48921.1"/>
    <property type="molecule type" value="Genomic_DNA"/>
</dbReference>
<keyword evidence="6" id="KW-1185">Reference proteome</keyword>